<feature type="domain" description="COQ9 C-terminal" evidence="7">
    <location>
        <begin position="120"/>
        <end position="186"/>
    </location>
</feature>
<dbReference type="PANTHER" id="PTHR21427">
    <property type="entry name" value="UBIQUINONE BIOSYNTHESIS PROTEIN COQ9, MITOCHONDRIAL"/>
    <property type="match status" value="1"/>
</dbReference>
<organism evidence="8 9">
    <name type="scientific">Roseomonas acroporae</name>
    <dbReference type="NCBI Taxonomy" id="2937791"/>
    <lineage>
        <taxon>Bacteria</taxon>
        <taxon>Pseudomonadati</taxon>
        <taxon>Pseudomonadota</taxon>
        <taxon>Alphaproteobacteria</taxon>
        <taxon>Acetobacterales</taxon>
        <taxon>Roseomonadaceae</taxon>
        <taxon>Roseomonas</taxon>
    </lineage>
</organism>
<keyword evidence="9" id="KW-1185">Reference proteome</keyword>
<comment type="function">
    <text evidence="6">Membrane-associated protein that warps the membrane surface to access and bind aromatic isoprenes with high specificity, including ubiquinone (CoQ) isoprene intermediates and presents them directly to COQ7, therefore facilitating the COQ7-mediated hydroxylase step. Participates in the biosynthesis of coenzyme Q, also named ubiquinone, an essential lipid-soluble electron transporter for aerobic cellular respiration.</text>
</comment>
<evidence type="ECO:0000256" key="3">
    <source>
        <dbReference type="ARBA" id="ARBA00022688"/>
    </source>
</evidence>
<dbReference type="GO" id="GO:0006744">
    <property type="term" value="P:ubiquinone biosynthetic process"/>
    <property type="evidence" value="ECO:0007669"/>
    <property type="project" value="UniProtKB-KW"/>
</dbReference>
<dbReference type="GO" id="GO:0008289">
    <property type="term" value="F:lipid binding"/>
    <property type="evidence" value="ECO:0007669"/>
    <property type="project" value="UniProtKB-KW"/>
</dbReference>
<keyword evidence="5" id="KW-0446">Lipid-binding</keyword>
<dbReference type="Gene3D" id="1.10.357.10">
    <property type="entry name" value="Tetracycline Repressor, domain 2"/>
    <property type="match status" value="1"/>
</dbReference>
<sequence length="202" mass="21528">MERSPERDAALRAALPHVASLGWTLAALAAGLRDLGHAPAEARDAARSLFPRGGAALVEAWCDLADRDMATAAMQEDLLALRTPARVRRLIAIRLAQAAVNRDAVRRALAVLALPWNAGVALRTAACTADAIWAAAGDRSADFSWYTRRATLASIYGATLAWWLREPAPTLEATMGFLDRLLAGQARIGRLRRGAASRPAGA</sequence>
<dbReference type="InterPro" id="IPR012762">
    <property type="entry name" value="Ubiq_biosynth_COQ9"/>
</dbReference>
<dbReference type="NCBIfam" id="TIGR02396">
    <property type="entry name" value="diverge_rpsU"/>
    <property type="match status" value="1"/>
</dbReference>
<comment type="similarity">
    <text evidence="2">Belongs to the COQ9 family.</text>
</comment>
<evidence type="ECO:0000256" key="6">
    <source>
        <dbReference type="ARBA" id="ARBA00058104"/>
    </source>
</evidence>
<evidence type="ECO:0000313" key="8">
    <source>
        <dbReference type="EMBL" id="MCK8783140.1"/>
    </source>
</evidence>
<accession>A0A9X1Y6K0</accession>
<proteinExistence type="inferred from homology"/>
<evidence type="ECO:0000259" key="7">
    <source>
        <dbReference type="Pfam" id="PF08511"/>
    </source>
</evidence>
<evidence type="ECO:0000256" key="5">
    <source>
        <dbReference type="ARBA" id="ARBA00023121"/>
    </source>
</evidence>
<dbReference type="InterPro" id="IPR013718">
    <property type="entry name" value="COQ9_C"/>
</dbReference>
<keyword evidence="4" id="KW-0809">Transit peptide</keyword>
<evidence type="ECO:0000313" key="9">
    <source>
        <dbReference type="Proteomes" id="UP001139516"/>
    </source>
</evidence>
<dbReference type="EMBL" id="JALPRX010000007">
    <property type="protein sequence ID" value="MCK8783140.1"/>
    <property type="molecule type" value="Genomic_DNA"/>
</dbReference>
<dbReference type="RefSeq" id="WP_248665267.1">
    <property type="nucleotide sequence ID" value="NZ_JALPRX010000007.1"/>
</dbReference>
<comment type="pathway">
    <text evidence="1">Cofactor biosynthesis; ubiquinone biosynthesis.</text>
</comment>
<protein>
    <submittedName>
        <fullName evidence="8">COQ9 family protein</fullName>
    </submittedName>
</protein>
<evidence type="ECO:0000256" key="4">
    <source>
        <dbReference type="ARBA" id="ARBA00022946"/>
    </source>
</evidence>
<dbReference type="Proteomes" id="UP001139516">
    <property type="component" value="Unassembled WGS sequence"/>
</dbReference>
<evidence type="ECO:0000256" key="2">
    <source>
        <dbReference type="ARBA" id="ARBA00010766"/>
    </source>
</evidence>
<dbReference type="Pfam" id="PF08511">
    <property type="entry name" value="COQ9"/>
    <property type="match status" value="1"/>
</dbReference>
<dbReference type="AlphaFoldDB" id="A0A9X1Y6K0"/>
<gene>
    <name evidence="8" type="ORF">M0638_01940</name>
</gene>
<reference evidence="8" key="1">
    <citation type="submission" date="2022-04" db="EMBL/GenBank/DDBJ databases">
        <title>Roseomonas acroporae sp. nov., isolated from coral Acropora digitifera.</title>
        <authorList>
            <person name="Sun H."/>
        </authorList>
    </citation>
    <scope>NUCLEOTIDE SEQUENCE</scope>
    <source>
        <strain evidence="8">NAR14</strain>
    </source>
</reference>
<comment type="caution">
    <text evidence="8">The sequence shown here is derived from an EMBL/GenBank/DDBJ whole genome shotgun (WGS) entry which is preliminary data.</text>
</comment>
<name>A0A9X1Y6K0_9PROT</name>
<keyword evidence="3" id="KW-0831">Ubiquinone biosynthesis</keyword>
<evidence type="ECO:0000256" key="1">
    <source>
        <dbReference type="ARBA" id="ARBA00004749"/>
    </source>
</evidence>
<dbReference type="PANTHER" id="PTHR21427:SF19">
    <property type="entry name" value="UBIQUINONE BIOSYNTHESIS PROTEIN COQ9, MITOCHONDRIAL"/>
    <property type="match status" value="1"/>
</dbReference>